<proteinExistence type="predicted"/>
<organism evidence="1 2">
    <name type="scientific">Purpureocillium lilacinum</name>
    <name type="common">Paecilomyces lilacinus</name>
    <dbReference type="NCBI Taxonomy" id="33203"/>
    <lineage>
        <taxon>Eukaryota</taxon>
        <taxon>Fungi</taxon>
        <taxon>Dikarya</taxon>
        <taxon>Ascomycota</taxon>
        <taxon>Pezizomycotina</taxon>
        <taxon>Sordariomycetes</taxon>
        <taxon>Hypocreomycetidae</taxon>
        <taxon>Hypocreales</taxon>
        <taxon>Ophiocordycipitaceae</taxon>
        <taxon>Purpureocillium</taxon>
    </lineage>
</organism>
<accession>A0A2U3E690</accession>
<name>A0A2U3E690_PURLI</name>
<dbReference type="AlphaFoldDB" id="A0A2U3E690"/>
<evidence type="ECO:0000313" key="2">
    <source>
        <dbReference type="Proteomes" id="UP000245956"/>
    </source>
</evidence>
<comment type="caution">
    <text evidence="1">The sequence shown here is derived from an EMBL/GenBank/DDBJ whole genome shotgun (WGS) entry which is preliminary data.</text>
</comment>
<evidence type="ECO:0000313" key="1">
    <source>
        <dbReference type="EMBL" id="PWI69989.1"/>
    </source>
</evidence>
<protein>
    <submittedName>
        <fullName evidence="1">Uncharacterized protein</fullName>
    </submittedName>
</protein>
<sequence>MHGETSQLDVPPKAIRLSITHGPELKRWHRRRVIDMGTPQVRELPMSGSWSAGPVREPTAEGLLQDLYGKSPAISSLSQVESALVSWLRDLPAAFDQRLGLAWPRLLSHGCSSLVKTEAFSSPHSLRVTIRPHVMSVGRLVVGPSPLTDPTVGTLRVQDPRAIPNVPPFNFHCCCNLVTEKRNCHRHGRAVREDPTLCSSPPITAMAKHDPPDPTLVPGQYFQRSYARAPFVVAGITSIGDLCLLHRYLDVYFKCATEPRACGNCRCGRTPRRDVVKYLGTTVRLGGEAYGRSGVVDTIWASNFAKPNASCGESNVFWQGGGPDQIGAVA</sequence>
<dbReference type="Proteomes" id="UP000245956">
    <property type="component" value="Unassembled WGS sequence"/>
</dbReference>
<reference evidence="1 2" key="1">
    <citation type="journal article" date="2016" name="Front. Microbiol.">
        <title>Genome and transcriptome sequences reveal the specific parasitism of the nematophagous Purpureocillium lilacinum 36-1.</title>
        <authorList>
            <person name="Xie J."/>
            <person name="Li S."/>
            <person name="Mo C."/>
            <person name="Xiao X."/>
            <person name="Peng D."/>
            <person name="Wang G."/>
            <person name="Xiao Y."/>
        </authorList>
    </citation>
    <scope>NUCLEOTIDE SEQUENCE [LARGE SCALE GENOMIC DNA]</scope>
    <source>
        <strain evidence="1 2">36-1</strain>
    </source>
</reference>
<dbReference type="EMBL" id="LCWV01000010">
    <property type="protein sequence ID" value="PWI69989.1"/>
    <property type="molecule type" value="Genomic_DNA"/>
</dbReference>
<gene>
    <name evidence="1" type="ORF">PCL_00133</name>
</gene>